<evidence type="ECO:0000313" key="1">
    <source>
        <dbReference type="EMBL" id="CAI8586344.1"/>
    </source>
</evidence>
<gene>
    <name evidence="1" type="ORF">VFH_I249920</name>
</gene>
<dbReference type="EMBL" id="OX451736">
    <property type="protein sequence ID" value="CAI8586344.1"/>
    <property type="molecule type" value="Genomic_DNA"/>
</dbReference>
<dbReference type="AlphaFoldDB" id="A0AAV0YNX0"/>
<organism evidence="1 2">
    <name type="scientific">Vicia faba</name>
    <name type="common">Broad bean</name>
    <name type="synonym">Faba vulgaris</name>
    <dbReference type="NCBI Taxonomy" id="3906"/>
    <lineage>
        <taxon>Eukaryota</taxon>
        <taxon>Viridiplantae</taxon>
        <taxon>Streptophyta</taxon>
        <taxon>Embryophyta</taxon>
        <taxon>Tracheophyta</taxon>
        <taxon>Spermatophyta</taxon>
        <taxon>Magnoliopsida</taxon>
        <taxon>eudicotyledons</taxon>
        <taxon>Gunneridae</taxon>
        <taxon>Pentapetalae</taxon>
        <taxon>rosids</taxon>
        <taxon>fabids</taxon>
        <taxon>Fabales</taxon>
        <taxon>Fabaceae</taxon>
        <taxon>Papilionoideae</taxon>
        <taxon>50 kb inversion clade</taxon>
        <taxon>NPAAA clade</taxon>
        <taxon>Hologalegina</taxon>
        <taxon>IRL clade</taxon>
        <taxon>Fabeae</taxon>
        <taxon>Vicia</taxon>
    </lineage>
</organism>
<protein>
    <submittedName>
        <fullName evidence="1">Uncharacterized protein</fullName>
    </submittedName>
</protein>
<sequence>MVKHLYQESGSSLQNGLRLKQEGIIEGKVYFQDGGPPNFEQPTLGRKNKLKKIGHGIIHLNRMNSHKSKSVINQRHDMMTGEEEVGVLKSSHKIYVLDNSFNIPIIDKSDLVANMSVVPLRFGSMRNHHDKDS</sequence>
<proteinExistence type="predicted"/>
<dbReference type="Proteomes" id="UP001157006">
    <property type="component" value="Chromosome 1L"/>
</dbReference>
<accession>A0AAV0YNX0</accession>
<keyword evidence="2" id="KW-1185">Reference proteome</keyword>
<name>A0AAV0YNX0_VICFA</name>
<reference evidence="1 2" key="1">
    <citation type="submission" date="2023-01" db="EMBL/GenBank/DDBJ databases">
        <authorList>
            <person name="Kreplak J."/>
        </authorList>
    </citation>
    <scope>NUCLEOTIDE SEQUENCE [LARGE SCALE GENOMIC DNA]</scope>
</reference>
<evidence type="ECO:0000313" key="2">
    <source>
        <dbReference type="Proteomes" id="UP001157006"/>
    </source>
</evidence>